<name>A0A0V7ZYY2_9CYAN</name>
<dbReference type="InterPro" id="IPR052896">
    <property type="entry name" value="GGT-like_enzyme"/>
</dbReference>
<dbReference type="Gene3D" id="3.60.20.40">
    <property type="match status" value="1"/>
</dbReference>
<dbReference type="InterPro" id="IPR043137">
    <property type="entry name" value="GGT_ssub_C"/>
</dbReference>
<dbReference type="EMBL" id="LMTZ01000086">
    <property type="protein sequence ID" value="KST67627.1"/>
    <property type="molecule type" value="Genomic_DNA"/>
</dbReference>
<gene>
    <name evidence="1" type="ORF">BC008_31010</name>
    <name evidence="2" type="ORF">BC008_35840</name>
</gene>
<accession>A0A0V7ZYY2</accession>
<organism evidence="2 3">
    <name type="scientific">Mastigocoleus testarum BC008</name>
    <dbReference type="NCBI Taxonomy" id="371196"/>
    <lineage>
        <taxon>Bacteria</taxon>
        <taxon>Bacillati</taxon>
        <taxon>Cyanobacteriota</taxon>
        <taxon>Cyanophyceae</taxon>
        <taxon>Nostocales</taxon>
        <taxon>Hapalosiphonaceae</taxon>
        <taxon>Mastigocoleus</taxon>
    </lineage>
</organism>
<dbReference type="Proteomes" id="UP000053372">
    <property type="component" value="Unassembled WGS sequence"/>
</dbReference>
<dbReference type="SUPFAM" id="SSF56235">
    <property type="entry name" value="N-terminal nucleophile aminohydrolases (Ntn hydrolases)"/>
    <property type="match status" value="1"/>
</dbReference>
<sequence length="102" mass="10917">MGFGSGILPAQTGIALQNRGCCFTLESDHLNQLAPNKRPLHTIIPGFLTQDNQPIGPFGVMGGSIQPQGPPPYLSRLGSPSPGMSKPSLGTIRLIWNHHSKY</sequence>
<comment type="caution">
    <text evidence="2">The sequence shown here is derived from an EMBL/GenBank/DDBJ whole genome shotgun (WGS) entry which is preliminary data.</text>
</comment>
<dbReference type="InterPro" id="IPR029055">
    <property type="entry name" value="Ntn_hydrolases_N"/>
</dbReference>
<proteinExistence type="predicted"/>
<dbReference type="Pfam" id="PF01019">
    <property type="entry name" value="G_glu_transpept"/>
    <property type="match status" value="1"/>
</dbReference>
<reference evidence="2 3" key="1">
    <citation type="journal article" date="2015" name="Genome Announc.">
        <title>Draft Genome of the Euendolithic (true boring) Cyanobacterium Mastigocoleus testarum strain BC008.</title>
        <authorList>
            <person name="Guida B.S."/>
            <person name="Garcia-Pichel F."/>
        </authorList>
    </citation>
    <scope>NUCLEOTIDE SEQUENCE [LARGE SCALE GENOMIC DNA]</scope>
    <source>
        <strain evidence="2 3">BC008</strain>
    </source>
</reference>
<dbReference type="EMBL" id="LMTZ01000013">
    <property type="protein sequence ID" value="KST69737.1"/>
    <property type="molecule type" value="Genomic_DNA"/>
</dbReference>
<protein>
    <submittedName>
        <fullName evidence="2">Uncharacterized protein</fullName>
    </submittedName>
</protein>
<dbReference type="PANTHER" id="PTHR43881:SF1">
    <property type="entry name" value="GAMMA-GLUTAMYLTRANSPEPTIDASE (AFU_ORTHOLOGUE AFUA_4G13580)"/>
    <property type="match status" value="1"/>
</dbReference>
<evidence type="ECO:0000313" key="2">
    <source>
        <dbReference type="EMBL" id="KST69737.1"/>
    </source>
</evidence>
<keyword evidence="3" id="KW-1185">Reference proteome</keyword>
<dbReference type="PANTHER" id="PTHR43881">
    <property type="entry name" value="GAMMA-GLUTAMYLTRANSPEPTIDASE (AFU_ORTHOLOGUE AFUA_4G13580)"/>
    <property type="match status" value="1"/>
</dbReference>
<evidence type="ECO:0000313" key="3">
    <source>
        <dbReference type="Proteomes" id="UP000053372"/>
    </source>
</evidence>
<dbReference type="AlphaFoldDB" id="A0A0V7ZYY2"/>
<evidence type="ECO:0000313" key="1">
    <source>
        <dbReference type="EMBL" id="KST67627.1"/>
    </source>
</evidence>